<proteinExistence type="inferred from homology"/>
<organism evidence="7">
    <name type="scientific">Brassica cretica</name>
    <name type="common">Mustard</name>
    <dbReference type="NCBI Taxonomy" id="69181"/>
    <lineage>
        <taxon>Eukaryota</taxon>
        <taxon>Viridiplantae</taxon>
        <taxon>Streptophyta</taxon>
        <taxon>Embryophyta</taxon>
        <taxon>Tracheophyta</taxon>
        <taxon>Spermatophyta</taxon>
        <taxon>Magnoliopsida</taxon>
        <taxon>eudicotyledons</taxon>
        <taxon>Gunneridae</taxon>
        <taxon>Pentapetalae</taxon>
        <taxon>rosids</taxon>
        <taxon>malvids</taxon>
        <taxon>Brassicales</taxon>
        <taxon>Brassicaceae</taxon>
        <taxon>Brassiceae</taxon>
        <taxon>Brassica</taxon>
    </lineage>
</organism>
<dbReference type="PANTHER" id="PTHR46776">
    <property type="entry name" value="CYCLIN-DEPENDENT KINASE INHIBITOR 4-RELATED"/>
    <property type="match status" value="1"/>
</dbReference>
<evidence type="ECO:0000259" key="6">
    <source>
        <dbReference type="Pfam" id="PF02234"/>
    </source>
</evidence>
<reference evidence="7" key="1">
    <citation type="submission" date="2019-12" db="EMBL/GenBank/DDBJ databases">
        <title>Genome sequencing and annotation of Brassica cretica.</title>
        <authorList>
            <person name="Studholme D.J."/>
            <person name="Sarris P.F."/>
        </authorList>
    </citation>
    <scope>NUCLEOTIDE SEQUENCE</scope>
    <source>
        <strain evidence="7">PFS-102/07</strain>
        <tissue evidence="7">Leaf</tissue>
    </source>
</reference>
<dbReference type="InterPro" id="IPR044898">
    <property type="entry name" value="CDI_dom_sf"/>
</dbReference>
<dbReference type="InterPro" id="IPR044275">
    <property type="entry name" value="KRP"/>
</dbReference>
<dbReference type="Gene3D" id="4.10.365.10">
    <property type="entry name" value="p27"/>
    <property type="match status" value="1"/>
</dbReference>
<name>A0A8S9K9Q0_BRACR</name>
<evidence type="ECO:0000256" key="2">
    <source>
        <dbReference type="ARBA" id="ARBA00010274"/>
    </source>
</evidence>
<dbReference type="GO" id="GO:0005654">
    <property type="term" value="C:nucleoplasm"/>
    <property type="evidence" value="ECO:0007669"/>
    <property type="project" value="UniProtKB-SubCell"/>
</dbReference>
<dbReference type="Pfam" id="PF02234">
    <property type="entry name" value="CDI"/>
    <property type="match status" value="1"/>
</dbReference>
<evidence type="ECO:0000256" key="3">
    <source>
        <dbReference type="ARBA" id="ARBA00023013"/>
    </source>
</evidence>
<dbReference type="GO" id="GO:0004861">
    <property type="term" value="F:cyclin-dependent protein serine/threonine kinase inhibitor activity"/>
    <property type="evidence" value="ECO:0007669"/>
    <property type="project" value="UniProtKB-UniRule"/>
</dbReference>
<evidence type="ECO:0000256" key="5">
    <source>
        <dbReference type="PIRNR" id="PIRNR017811"/>
    </source>
</evidence>
<accession>A0A8S9K9Q0</accession>
<protein>
    <recommendedName>
        <fullName evidence="5">Cyclin-dependent kinase inhibitor</fullName>
    </recommendedName>
</protein>
<evidence type="ECO:0000313" key="7">
    <source>
        <dbReference type="EMBL" id="KAF2591195.1"/>
    </source>
</evidence>
<dbReference type="InterPro" id="IPR003175">
    <property type="entry name" value="CDI_dom"/>
</dbReference>
<comment type="subcellular location">
    <subcellularLocation>
        <location evidence="1">Nucleus</location>
        <location evidence="1">Nucleoplasm</location>
    </subcellularLocation>
</comment>
<comment type="similarity">
    <text evidence="2 5">Belongs to the CDI family. ICK/KRP subfamily.</text>
</comment>
<dbReference type="PIRSF" id="PIRSF017811">
    <property type="entry name" value="CDK_inhib_pln"/>
    <property type="match status" value="1"/>
</dbReference>
<evidence type="ECO:0000256" key="4">
    <source>
        <dbReference type="ARBA" id="ARBA00023306"/>
    </source>
</evidence>
<feature type="domain" description="Cyclin-dependent kinase inhibitor" evidence="6">
    <location>
        <begin position="144"/>
        <end position="188"/>
    </location>
</feature>
<keyword evidence="4" id="KW-0131">Cell cycle</keyword>
<dbReference type="EMBL" id="QGKY02000190">
    <property type="protein sequence ID" value="KAF2591195.1"/>
    <property type="molecule type" value="Genomic_DNA"/>
</dbReference>
<dbReference type="GO" id="GO:0051726">
    <property type="term" value="P:regulation of cell cycle"/>
    <property type="evidence" value="ECO:0007669"/>
    <property type="project" value="InterPro"/>
</dbReference>
<sequence length="190" mass="21787">MVRKCRKAKGTVGASSTYMQLRSRRIVYRSEKASSSSSCCANNNNGVIDLEIFGLFFSFRKFEFFSLLLLQEERDGETETSSCRRKGKLFENLREKESSKSMENSQQIVASFDSAGKESSDCCCSRRASLSTTEDKGKPTAEQPPTAVEIEEFFVEAEKQLHDKLKKKYNFDFEKEKPLEGRYEWVKLSE</sequence>
<gene>
    <name evidence="7" type="ORF">F2Q70_00041387</name>
</gene>
<evidence type="ECO:0000256" key="1">
    <source>
        <dbReference type="ARBA" id="ARBA00004642"/>
    </source>
</evidence>
<dbReference type="AlphaFoldDB" id="A0A8S9K9Q0"/>
<keyword evidence="3 5" id="KW-0649">Protein kinase inhibitor</keyword>
<comment type="caution">
    <text evidence="7">The sequence shown here is derived from an EMBL/GenBank/DDBJ whole genome shotgun (WGS) entry which is preliminary data.</text>
</comment>